<evidence type="ECO:0000313" key="4">
    <source>
        <dbReference type="Proteomes" id="UP000467252"/>
    </source>
</evidence>
<gene>
    <name evidence="3" type="ORF">MPUL_47170</name>
</gene>
<dbReference type="InterPro" id="IPR005299">
    <property type="entry name" value="MeTrfase_7"/>
</dbReference>
<proteinExistence type="predicted"/>
<dbReference type="Gene3D" id="1.10.1200.270">
    <property type="entry name" value="Methyltransferase, alpha-helical capping domain"/>
    <property type="match status" value="1"/>
</dbReference>
<keyword evidence="4" id="KW-1185">Reference proteome</keyword>
<dbReference type="InterPro" id="IPR042086">
    <property type="entry name" value="MeTrfase_capping"/>
</dbReference>
<dbReference type="Gene3D" id="3.40.50.150">
    <property type="entry name" value="Vaccinia Virus protein VP39"/>
    <property type="match status" value="1"/>
</dbReference>
<dbReference type="EMBL" id="AP022599">
    <property type="protein sequence ID" value="BBY83559.1"/>
    <property type="molecule type" value="Genomic_DNA"/>
</dbReference>
<dbReference type="AlphaFoldDB" id="A0A7I7USH4"/>
<dbReference type="GO" id="GO:0008168">
    <property type="term" value="F:methyltransferase activity"/>
    <property type="evidence" value="ECO:0007669"/>
    <property type="project" value="InterPro"/>
</dbReference>
<organism evidence="3 4">
    <name type="scientific">Mycolicibacterium pulveris</name>
    <name type="common">Mycobacterium pulveris</name>
    <dbReference type="NCBI Taxonomy" id="36813"/>
    <lineage>
        <taxon>Bacteria</taxon>
        <taxon>Bacillati</taxon>
        <taxon>Actinomycetota</taxon>
        <taxon>Actinomycetes</taxon>
        <taxon>Mycobacteriales</taxon>
        <taxon>Mycobacteriaceae</taxon>
        <taxon>Mycolicibacterium</taxon>
    </lineage>
</organism>
<dbReference type="Pfam" id="PF03492">
    <property type="entry name" value="Methyltransf_7"/>
    <property type="match status" value="1"/>
</dbReference>
<dbReference type="GO" id="GO:0046872">
    <property type="term" value="F:metal ion binding"/>
    <property type="evidence" value="ECO:0007669"/>
    <property type="project" value="UniProtKB-KW"/>
</dbReference>
<keyword evidence="2" id="KW-0460">Magnesium</keyword>
<dbReference type="RefSeq" id="WP_163904490.1">
    <property type="nucleotide sequence ID" value="NZ_AP022599.1"/>
</dbReference>
<dbReference type="SUPFAM" id="SSF53335">
    <property type="entry name" value="S-adenosyl-L-methionine-dependent methyltransferases"/>
    <property type="match status" value="1"/>
</dbReference>
<dbReference type="Proteomes" id="UP000467252">
    <property type="component" value="Chromosome"/>
</dbReference>
<dbReference type="InterPro" id="IPR029063">
    <property type="entry name" value="SAM-dependent_MTases_sf"/>
</dbReference>
<dbReference type="PANTHER" id="PTHR31009">
    <property type="entry name" value="S-ADENOSYL-L-METHIONINE:CARBOXYL METHYLTRANSFERASE FAMILY PROTEIN"/>
    <property type="match status" value="1"/>
</dbReference>
<evidence type="ECO:0000256" key="2">
    <source>
        <dbReference type="ARBA" id="ARBA00022842"/>
    </source>
</evidence>
<evidence type="ECO:0008006" key="5">
    <source>
        <dbReference type="Google" id="ProtNLM"/>
    </source>
</evidence>
<evidence type="ECO:0000256" key="1">
    <source>
        <dbReference type="ARBA" id="ARBA00022723"/>
    </source>
</evidence>
<sequence length="353" mass="38401">MAGDRAVSGRMEGRGFYTAHSAAQHVFGEQALDWFEQAAAEVAPAADGLPFVIADFGAAGGGNSLEPIRRALTARAESGPVMVVHTDIPGNDFSALFELLQSAPRSYLRVPDVFAYAAGRSFYERLFPDGYLSLGWSSIAVHWLSRVDAAIPDHIYTPFATGAVRLTLQQQSAQDWRQFLQHRAAELRTSGRLIVLGGANDDDGTSGAEGVMNAANDGLRALVEAGVVRAAEYQRMTIPTWNRTLAEFVAPFDDPRLRARMDLRRAELRSAADPYFLAYQRDGELDSYVDAVVRSFRAAFGESLWAALDSDRDATARDRIRAAFDAELGGRVAADPEGCATAWRVVVLDIAAR</sequence>
<reference evidence="3 4" key="1">
    <citation type="journal article" date="2019" name="Emerg. Microbes Infect.">
        <title>Comprehensive subspecies identification of 175 nontuberculous mycobacteria species based on 7547 genomic profiles.</title>
        <authorList>
            <person name="Matsumoto Y."/>
            <person name="Kinjo T."/>
            <person name="Motooka D."/>
            <person name="Nabeya D."/>
            <person name="Jung N."/>
            <person name="Uechi K."/>
            <person name="Horii T."/>
            <person name="Iida T."/>
            <person name="Fujita J."/>
            <person name="Nakamura S."/>
        </authorList>
    </citation>
    <scope>NUCLEOTIDE SEQUENCE [LARGE SCALE GENOMIC DNA]</scope>
    <source>
        <strain evidence="3 4">JCM 6370</strain>
    </source>
</reference>
<name>A0A7I7USH4_MYCPV</name>
<protein>
    <recommendedName>
        <fullName evidence="5">SAM-dependent methyltransferase</fullName>
    </recommendedName>
</protein>
<keyword evidence="1" id="KW-0479">Metal-binding</keyword>
<accession>A0A7I7USH4</accession>
<evidence type="ECO:0000313" key="3">
    <source>
        <dbReference type="EMBL" id="BBY83559.1"/>
    </source>
</evidence>